<protein>
    <recommendedName>
        <fullName evidence="3">Uracil-DNA glycosylase-like domain-containing protein</fullName>
    </recommendedName>
</protein>
<dbReference type="Proteomes" id="UP000297891">
    <property type="component" value="Unassembled WGS sequence"/>
</dbReference>
<evidence type="ECO:0000313" key="1">
    <source>
        <dbReference type="EMBL" id="TGK91661.1"/>
    </source>
</evidence>
<organism evidence="1 2">
    <name type="scientific">Leptospira brenneri</name>
    <dbReference type="NCBI Taxonomy" id="2023182"/>
    <lineage>
        <taxon>Bacteria</taxon>
        <taxon>Pseudomonadati</taxon>
        <taxon>Spirochaetota</taxon>
        <taxon>Spirochaetia</taxon>
        <taxon>Leptospirales</taxon>
        <taxon>Leptospiraceae</taxon>
        <taxon>Leptospira</taxon>
    </lineage>
</organism>
<keyword evidence="2" id="KW-1185">Reference proteome</keyword>
<comment type="caution">
    <text evidence="1">The sequence shown here is derived from an EMBL/GenBank/DDBJ whole genome shotgun (WGS) entry which is preliminary data.</text>
</comment>
<evidence type="ECO:0008006" key="3">
    <source>
        <dbReference type="Google" id="ProtNLM"/>
    </source>
</evidence>
<dbReference type="OrthoDB" id="341793at2"/>
<dbReference type="AlphaFoldDB" id="A0A2M9Y2S6"/>
<gene>
    <name evidence="1" type="ORF">EHQ30_15770</name>
</gene>
<dbReference type="EMBL" id="RQFP01000014">
    <property type="protein sequence ID" value="TGK91661.1"/>
    <property type="molecule type" value="Genomic_DNA"/>
</dbReference>
<sequence length="272" mass="31297">MDQKSILERFSDILTEAKFLIQNKSVSVYRFQEEQDPNDYGFPWKSKVPESIEIQKKQQKENQRKNKDLVNFSCTLCQGKLSGVRQFLHKGRKPILVLHYSGATSPKEKPFTKTKPNQIFKDKLTENSWGEIVGKVFGFSFEELFYQEYPACTFSHTDSKDTDWQQRVENCKFHVKDTVEEYGIKSIIILGSSAKLLFGGEKAKDLLGKQISWDLSGLSVPILITRSPEALVFLGEKAKKTDSESNLFQYGKEKQELEESFISHLSTLKPYL</sequence>
<accession>A0A2M9Y2S6</accession>
<dbReference type="RefSeq" id="WP_100790091.1">
    <property type="nucleotide sequence ID" value="NZ_NPDQ01000003.1"/>
</dbReference>
<reference evidence="1" key="1">
    <citation type="journal article" date="2019" name="PLoS Negl. Trop. Dis.">
        <title>Revisiting the worldwide diversity of Leptospira species in the environment.</title>
        <authorList>
            <person name="Vincent A.T."/>
            <person name="Schiettekatte O."/>
            <person name="Bourhy P."/>
            <person name="Veyrier F.J."/>
            <person name="Picardeau M."/>
        </authorList>
    </citation>
    <scope>NUCLEOTIDE SEQUENCE [LARGE SCALE GENOMIC DNA]</scope>
    <source>
        <strain evidence="1">201800277</strain>
    </source>
</reference>
<proteinExistence type="predicted"/>
<evidence type="ECO:0000313" key="2">
    <source>
        <dbReference type="Proteomes" id="UP000297891"/>
    </source>
</evidence>
<name>A0A2M9Y2S6_9LEPT</name>